<dbReference type="Proteomes" id="UP001177120">
    <property type="component" value="Unassembled WGS sequence"/>
</dbReference>
<evidence type="ECO:0000313" key="2">
    <source>
        <dbReference type="EMBL" id="MBN2909689.1"/>
    </source>
</evidence>
<dbReference type="RefSeq" id="WP_205494962.1">
    <property type="nucleotide sequence ID" value="NZ_JAFHAP010000008.1"/>
</dbReference>
<proteinExistence type="predicted"/>
<accession>A0ABS2WJX6</accession>
<keyword evidence="1" id="KW-1133">Transmembrane helix</keyword>
<dbReference type="EMBL" id="JAFHAP010000008">
    <property type="protein sequence ID" value="MBN2909689.1"/>
    <property type="molecule type" value="Genomic_DNA"/>
</dbReference>
<organism evidence="2 3">
    <name type="scientific">Polycladomyces zharkentensis</name>
    <dbReference type="NCBI Taxonomy" id="2807616"/>
    <lineage>
        <taxon>Bacteria</taxon>
        <taxon>Bacillati</taxon>
        <taxon>Bacillota</taxon>
        <taxon>Bacilli</taxon>
        <taxon>Bacillales</taxon>
        <taxon>Thermoactinomycetaceae</taxon>
        <taxon>Polycladomyces</taxon>
    </lineage>
</organism>
<reference evidence="2" key="1">
    <citation type="journal article" date="2024" name="Int. J. Syst. Evol. Microbiol.">
        <title>Polycladomyces zharkentensis sp. nov., a novel thermophilic cellulose- and starch-degrading member of the Bacillota from a geothermal aquifer in Kazakhstan.</title>
        <authorList>
            <person name="Mashzhan A."/>
            <person name="Kistaubayeva A."/>
            <person name="Javier-Lopez R."/>
            <person name="Bissenova U."/>
            <person name="Bissenbay A."/>
            <person name="Birkeland N.K."/>
        </authorList>
    </citation>
    <scope>NUCLEOTIDE SEQUENCE</scope>
    <source>
        <strain evidence="2">ZKZ2T</strain>
    </source>
</reference>
<name>A0ABS2WJX6_9BACL</name>
<comment type="caution">
    <text evidence="2">The sequence shown here is derived from an EMBL/GenBank/DDBJ whole genome shotgun (WGS) entry which is preliminary data.</text>
</comment>
<feature type="transmembrane region" description="Helical" evidence="1">
    <location>
        <begin position="30"/>
        <end position="48"/>
    </location>
</feature>
<sequence length="52" mass="6039">MDVMMALILLVLANFLIALSRLSRGRIWRGFWKIFAFLALISAFLFGMRSFL</sequence>
<protein>
    <submittedName>
        <fullName evidence="2">Uncharacterized protein</fullName>
    </submittedName>
</protein>
<keyword evidence="3" id="KW-1185">Reference proteome</keyword>
<keyword evidence="1" id="KW-0812">Transmembrane</keyword>
<keyword evidence="1" id="KW-0472">Membrane</keyword>
<evidence type="ECO:0000313" key="3">
    <source>
        <dbReference type="Proteomes" id="UP001177120"/>
    </source>
</evidence>
<gene>
    <name evidence="2" type="ORF">JQC72_09130</name>
</gene>
<evidence type="ECO:0000256" key="1">
    <source>
        <dbReference type="SAM" id="Phobius"/>
    </source>
</evidence>